<keyword evidence="5" id="KW-0648">Protein biosynthesis</keyword>
<evidence type="ECO:0000259" key="3">
    <source>
        <dbReference type="Pfam" id="PF01272"/>
    </source>
</evidence>
<sequence length="155" mass="15604">MTAGPEPLSDAARAALDRELSDLRTERAAVAATLGGGDEPGDRADQADELQRATELEKLDARIGEVEGRLREGAAAGAPSTEAVGVGSTVRLRFGDGTESTVHIGELADAGDPALVTADSPLGRALLGRAAGESVAYATPLGRTTAVVVSVGGRS</sequence>
<dbReference type="RefSeq" id="WP_189979531.1">
    <property type="nucleotide sequence ID" value="NZ_BMUL01000010.1"/>
</dbReference>
<dbReference type="InterPro" id="IPR001437">
    <property type="entry name" value="Tscrpt_elong_fac_GreA/B_C"/>
</dbReference>
<dbReference type="Gene3D" id="3.10.50.30">
    <property type="entry name" value="Transcription elongation factor, GreA/GreB, C-terminal domain"/>
    <property type="match status" value="1"/>
</dbReference>
<feature type="domain" description="Transcription elongation factor GreA/GreB C-terminal" evidence="3">
    <location>
        <begin position="81"/>
        <end position="151"/>
    </location>
</feature>
<dbReference type="InterPro" id="IPR022691">
    <property type="entry name" value="Tscrpt_elong_fac_GreA/B_N"/>
</dbReference>
<dbReference type="GO" id="GO:0032784">
    <property type="term" value="P:regulation of DNA-templated transcription elongation"/>
    <property type="evidence" value="ECO:0007669"/>
    <property type="project" value="InterPro"/>
</dbReference>
<keyword evidence="6" id="KW-1185">Reference proteome</keyword>
<protein>
    <submittedName>
        <fullName evidence="5">Transcription elongation factor GreA</fullName>
    </submittedName>
</protein>
<evidence type="ECO:0000259" key="4">
    <source>
        <dbReference type="Pfam" id="PF03449"/>
    </source>
</evidence>
<organism evidence="5 6">
    <name type="scientific">Streptomyces termitum</name>
    <dbReference type="NCBI Taxonomy" id="67368"/>
    <lineage>
        <taxon>Bacteria</taxon>
        <taxon>Bacillati</taxon>
        <taxon>Actinomycetota</taxon>
        <taxon>Actinomycetes</taxon>
        <taxon>Kitasatosporales</taxon>
        <taxon>Streptomycetaceae</taxon>
        <taxon>Streptomyces</taxon>
    </lineage>
</organism>
<evidence type="ECO:0000313" key="5">
    <source>
        <dbReference type="EMBL" id="GHA93412.1"/>
    </source>
</evidence>
<dbReference type="PANTHER" id="PTHR30437:SF4">
    <property type="entry name" value="TRANSCRIPTION ELONGATION FACTOR GREA"/>
    <property type="match status" value="1"/>
</dbReference>
<dbReference type="GO" id="GO:0006354">
    <property type="term" value="P:DNA-templated transcription elongation"/>
    <property type="evidence" value="ECO:0007669"/>
    <property type="project" value="TreeGrafter"/>
</dbReference>
<dbReference type="EMBL" id="BMUL01000010">
    <property type="protein sequence ID" value="GHA93412.1"/>
    <property type="molecule type" value="Genomic_DNA"/>
</dbReference>
<dbReference type="GO" id="GO:0003677">
    <property type="term" value="F:DNA binding"/>
    <property type="evidence" value="ECO:0007669"/>
    <property type="project" value="InterPro"/>
</dbReference>
<dbReference type="PANTHER" id="PTHR30437">
    <property type="entry name" value="TRANSCRIPTION ELONGATION FACTOR GREA"/>
    <property type="match status" value="1"/>
</dbReference>
<feature type="domain" description="Transcription elongation factor GreA/GreB N-terminal" evidence="4">
    <location>
        <begin position="7"/>
        <end position="71"/>
    </location>
</feature>
<dbReference type="InterPro" id="IPR036953">
    <property type="entry name" value="GreA/GreB_C_sf"/>
</dbReference>
<evidence type="ECO:0000256" key="2">
    <source>
        <dbReference type="ARBA" id="ARBA00023163"/>
    </source>
</evidence>
<proteinExistence type="predicted"/>
<gene>
    <name evidence="5" type="primary">greA</name>
    <name evidence="5" type="ORF">GCM10010305_41480</name>
</gene>
<dbReference type="PIRSF" id="PIRSF006092">
    <property type="entry name" value="GreA_GreB"/>
    <property type="match status" value="1"/>
</dbReference>
<dbReference type="Proteomes" id="UP000644020">
    <property type="component" value="Unassembled WGS sequence"/>
</dbReference>
<reference evidence="5" key="2">
    <citation type="submission" date="2020-09" db="EMBL/GenBank/DDBJ databases">
        <authorList>
            <person name="Sun Q."/>
            <person name="Ohkuma M."/>
        </authorList>
    </citation>
    <scope>NUCLEOTIDE SEQUENCE</scope>
    <source>
        <strain evidence="5">JCM 4518</strain>
    </source>
</reference>
<dbReference type="Pfam" id="PF01272">
    <property type="entry name" value="GreA_GreB"/>
    <property type="match status" value="1"/>
</dbReference>
<keyword evidence="2" id="KW-0804">Transcription</keyword>
<dbReference type="InterPro" id="IPR023459">
    <property type="entry name" value="Tscrpt_elong_fac_GreA/B_fam"/>
</dbReference>
<reference evidence="5" key="1">
    <citation type="journal article" date="2014" name="Int. J. Syst. Evol. Microbiol.">
        <title>Complete genome sequence of Corynebacterium casei LMG S-19264T (=DSM 44701T), isolated from a smear-ripened cheese.</title>
        <authorList>
            <consortium name="US DOE Joint Genome Institute (JGI-PGF)"/>
            <person name="Walter F."/>
            <person name="Albersmeier A."/>
            <person name="Kalinowski J."/>
            <person name="Ruckert C."/>
        </authorList>
    </citation>
    <scope>NUCLEOTIDE SEQUENCE</scope>
    <source>
        <strain evidence="5">JCM 4518</strain>
    </source>
</reference>
<dbReference type="GO" id="GO:0003746">
    <property type="term" value="F:translation elongation factor activity"/>
    <property type="evidence" value="ECO:0007669"/>
    <property type="project" value="UniProtKB-KW"/>
</dbReference>
<keyword evidence="1" id="KW-0805">Transcription regulation</keyword>
<name>A0A918WB62_9ACTN</name>
<evidence type="ECO:0000256" key="1">
    <source>
        <dbReference type="ARBA" id="ARBA00023015"/>
    </source>
</evidence>
<accession>A0A918WB62</accession>
<dbReference type="AlphaFoldDB" id="A0A918WB62"/>
<keyword evidence="5" id="KW-0251">Elongation factor</keyword>
<dbReference type="SUPFAM" id="SSF54534">
    <property type="entry name" value="FKBP-like"/>
    <property type="match status" value="1"/>
</dbReference>
<dbReference type="Pfam" id="PF03449">
    <property type="entry name" value="GreA_GreB_N"/>
    <property type="match status" value="1"/>
</dbReference>
<dbReference type="GO" id="GO:0070063">
    <property type="term" value="F:RNA polymerase binding"/>
    <property type="evidence" value="ECO:0007669"/>
    <property type="project" value="InterPro"/>
</dbReference>
<dbReference type="NCBIfam" id="NF004548">
    <property type="entry name" value="PRK05892.1"/>
    <property type="match status" value="1"/>
</dbReference>
<evidence type="ECO:0000313" key="6">
    <source>
        <dbReference type="Proteomes" id="UP000644020"/>
    </source>
</evidence>
<comment type="caution">
    <text evidence="5">The sequence shown here is derived from an EMBL/GenBank/DDBJ whole genome shotgun (WGS) entry which is preliminary data.</text>
</comment>